<feature type="transmembrane region" description="Helical" evidence="1">
    <location>
        <begin position="87"/>
        <end position="109"/>
    </location>
</feature>
<evidence type="ECO:0000256" key="1">
    <source>
        <dbReference type="SAM" id="Phobius"/>
    </source>
</evidence>
<feature type="transmembrane region" description="Helical" evidence="1">
    <location>
        <begin position="58"/>
        <end position="75"/>
    </location>
</feature>
<gene>
    <name evidence="2" type="ORF">GK047_06805</name>
</gene>
<protein>
    <submittedName>
        <fullName evidence="2">DUF1345 domain-containing protein</fullName>
    </submittedName>
</protein>
<feature type="transmembrane region" description="Helical" evidence="1">
    <location>
        <begin position="206"/>
        <end position="226"/>
    </location>
</feature>
<name>A0A6G3ZVV7_9BACL</name>
<evidence type="ECO:0000313" key="2">
    <source>
        <dbReference type="EMBL" id="NEW05729.1"/>
    </source>
</evidence>
<reference evidence="2" key="1">
    <citation type="submission" date="2020-02" db="EMBL/GenBank/DDBJ databases">
        <authorList>
            <person name="Shen X.-R."/>
            <person name="Zhang Y.-X."/>
        </authorList>
    </citation>
    <scope>NUCLEOTIDE SEQUENCE</scope>
    <source>
        <strain evidence="2">SYP-B3998</strain>
    </source>
</reference>
<keyword evidence="1" id="KW-0472">Membrane</keyword>
<proteinExistence type="predicted"/>
<dbReference type="AlphaFoldDB" id="A0A6G3ZVV7"/>
<comment type="caution">
    <text evidence="2">The sequence shown here is derived from an EMBL/GenBank/DDBJ whole genome shotgun (WGS) entry which is preliminary data.</text>
</comment>
<accession>A0A6G3ZVV7</accession>
<organism evidence="2">
    <name type="scientific">Paenibacillus sp. SYP-B3998</name>
    <dbReference type="NCBI Taxonomy" id="2678564"/>
    <lineage>
        <taxon>Bacteria</taxon>
        <taxon>Bacillati</taxon>
        <taxon>Bacillota</taxon>
        <taxon>Bacilli</taxon>
        <taxon>Bacillales</taxon>
        <taxon>Paenibacillaceae</taxon>
        <taxon>Paenibacillus</taxon>
    </lineage>
</organism>
<dbReference type="EMBL" id="JAAIKC010000001">
    <property type="protein sequence ID" value="NEW05729.1"/>
    <property type="molecule type" value="Genomic_DNA"/>
</dbReference>
<keyword evidence="1" id="KW-0812">Transmembrane</keyword>
<keyword evidence="1" id="KW-1133">Transmembrane helix</keyword>
<feature type="transmembrane region" description="Helical" evidence="1">
    <location>
        <begin position="115"/>
        <end position="138"/>
    </location>
</feature>
<sequence length="229" mass="25971">MAPLFIRWFRNLERRTYMEKSSPPNVRVPRFSFLFAILAIGTLLSVLSENLTLGPRWSILIVAIVLLIPMIVTIFKGHHRWTRLISLSIISVLTLGLISSVLFLIHSLFTHIASAAGLFQDAGLLWSANILVFAVWYWEVDQGGPLRRHCKKTEDTDFLFPQKVSESPQWVNWSPSFLDYFFLAFNTNTAFSPTDTMVLSKRAKCLIMMQSSISLLIVVVLAARAINIA</sequence>